<dbReference type="PaxDb" id="55529-EKX39143"/>
<feature type="region of interest" description="Disordered" evidence="1">
    <location>
        <begin position="451"/>
        <end position="470"/>
    </location>
</feature>
<keyword evidence="4" id="KW-1185">Reference proteome</keyword>
<dbReference type="OrthoDB" id="289950at2759"/>
<accession>L1ISC5</accession>
<dbReference type="Proteomes" id="UP000011087">
    <property type="component" value="Unassembled WGS sequence"/>
</dbReference>
<feature type="compositionally biased region" description="Basic and acidic residues" evidence="1">
    <location>
        <begin position="683"/>
        <end position="692"/>
    </location>
</feature>
<proteinExistence type="predicted"/>
<feature type="region of interest" description="Disordered" evidence="1">
    <location>
        <begin position="661"/>
        <end position="704"/>
    </location>
</feature>
<feature type="compositionally biased region" description="Basic and acidic residues" evidence="1">
    <location>
        <begin position="531"/>
        <end position="545"/>
    </location>
</feature>
<dbReference type="RefSeq" id="XP_005826123.1">
    <property type="nucleotide sequence ID" value="XM_005826066.1"/>
</dbReference>
<dbReference type="AlphaFoldDB" id="L1ISC5"/>
<reference evidence="4" key="2">
    <citation type="submission" date="2012-11" db="EMBL/GenBank/DDBJ databases">
        <authorList>
            <person name="Kuo A."/>
            <person name="Curtis B.A."/>
            <person name="Tanifuji G."/>
            <person name="Burki F."/>
            <person name="Gruber A."/>
            <person name="Irimia M."/>
            <person name="Maruyama S."/>
            <person name="Arias M.C."/>
            <person name="Ball S.G."/>
            <person name="Gile G.H."/>
            <person name="Hirakawa Y."/>
            <person name="Hopkins J.F."/>
            <person name="Rensing S.A."/>
            <person name="Schmutz J."/>
            <person name="Symeonidi A."/>
            <person name="Elias M."/>
            <person name="Eveleigh R.J."/>
            <person name="Herman E.K."/>
            <person name="Klute M.J."/>
            <person name="Nakayama T."/>
            <person name="Obornik M."/>
            <person name="Reyes-Prieto A."/>
            <person name="Armbrust E.V."/>
            <person name="Aves S.J."/>
            <person name="Beiko R.G."/>
            <person name="Coutinho P."/>
            <person name="Dacks J.B."/>
            <person name="Durnford D.G."/>
            <person name="Fast N.M."/>
            <person name="Green B.R."/>
            <person name="Grisdale C."/>
            <person name="Hempe F."/>
            <person name="Henrissat B."/>
            <person name="Hoppner M.P."/>
            <person name="Ishida K.-I."/>
            <person name="Kim E."/>
            <person name="Koreny L."/>
            <person name="Kroth P.G."/>
            <person name="Liu Y."/>
            <person name="Malik S.-B."/>
            <person name="Maier U.G."/>
            <person name="McRose D."/>
            <person name="Mock T."/>
            <person name="Neilson J.A."/>
            <person name="Onodera N.T."/>
            <person name="Poole A.M."/>
            <person name="Pritham E.J."/>
            <person name="Richards T.A."/>
            <person name="Rocap G."/>
            <person name="Roy S.W."/>
            <person name="Sarai C."/>
            <person name="Schaack S."/>
            <person name="Shirato S."/>
            <person name="Slamovits C.H."/>
            <person name="Spencer D.F."/>
            <person name="Suzuki S."/>
            <person name="Worden A.Z."/>
            <person name="Zauner S."/>
            <person name="Barry K."/>
            <person name="Bell C."/>
            <person name="Bharti A.K."/>
            <person name="Crow J.A."/>
            <person name="Grimwood J."/>
            <person name="Kramer R."/>
            <person name="Lindquist E."/>
            <person name="Lucas S."/>
            <person name="Salamov A."/>
            <person name="McFadden G.I."/>
            <person name="Lane C.E."/>
            <person name="Keeling P.J."/>
            <person name="Gray M.W."/>
            <person name="Grigoriev I.V."/>
            <person name="Archibald J.M."/>
        </authorList>
    </citation>
    <scope>NUCLEOTIDE SEQUENCE</scope>
    <source>
        <strain evidence="4">CCMP2712</strain>
    </source>
</reference>
<evidence type="ECO:0000313" key="4">
    <source>
        <dbReference type="Proteomes" id="UP000011087"/>
    </source>
</evidence>
<dbReference type="EMBL" id="JH993042">
    <property type="protein sequence ID" value="EKX39143.1"/>
    <property type="molecule type" value="Genomic_DNA"/>
</dbReference>
<protein>
    <submittedName>
        <fullName evidence="2 3">Uncharacterized protein</fullName>
    </submittedName>
</protein>
<dbReference type="KEGG" id="gtt:GUITHDRAFT_165043"/>
<dbReference type="EnsemblProtists" id="EKX39143">
    <property type="protein sequence ID" value="EKX39143"/>
    <property type="gene ID" value="GUITHDRAFT_165043"/>
</dbReference>
<evidence type="ECO:0000313" key="3">
    <source>
        <dbReference type="EnsemblProtists" id="EKX39143"/>
    </source>
</evidence>
<reference evidence="3" key="3">
    <citation type="submission" date="2015-06" db="UniProtKB">
        <authorList>
            <consortium name="EnsemblProtists"/>
        </authorList>
    </citation>
    <scope>IDENTIFICATION</scope>
</reference>
<dbReference type="GeneID" id="17295883"/>
<sequence>MRCFPTTEWKHNPLSAREHGAHASVEEDWLLTEQLQGKRKTYASSYDASFIFEQLWKKRFYDHKGRKILPRSCPEVRIPDTVIFRGGFPVQWYFHSKVDGRLLRKRVESITAPSILEVFLDGGQEESSIVAQFIGMHKKNNKVINNIVYFDSKSLQKFLLGESYAIDGFLQRFVDVEQEMFDFPHHNVTIYSTWSQYACKAEHRVSKVRMDSGKHRMTEKLDISPTKVDVEPISSSTRLHKKIARLCHVIADHIRATSNDSTEVTNMTCYFKIGARKRLWLLWVSSIAVGAKFQDAFGYIQSLKTFTGRHSPELVCSEFVGAIDYRAIHESKPEAISSCALCNVTQEENNDCASYAISYQMLSKYVQRQREKWMEENQELSISSQVEEEWGHGDALLANVRVRAKTIFTCLNVLSSKSMEESQLWWGLFDLGFEQAEVEMLFQQVAELRRERGDRPPLGSHGDTGGEGRSSAALVSLDEFEHALSKLVFSLPKERGLVLTRSADKRLEIDGMDDTAQSVGSSEDGSKVGAHRKDASRAEARKQDQRALVRNLPNLAMRLRGRISFSDLRKILYSSSLDSDAGAKKIWVCRSCAMAFNKDAREMFEWSEAVHGERLRVQAKRKFKMLQQLDELTDARLPHSYPLRELPALCTPRMYEALHSHASRASRPAIPRGDTGRSLWRQRTSESSKTDQSRGLPAIGLSAQDVNRMKTSELEDIMNKLGLTPRRPQPLERKPTLKQSRSMKLFLDA</sequence>
<evidence type="ECO:0000313" key="2">
    <source>
        <dbReference type="EMBL" id="EKX39143.1"/>
    </source>
</evidence>
<feature type="region of interest" description="Disordered" evidence="1">
    <location>
        <begin position="721"/>
        <end position="742"/>
    </location>
</feature>
<evidence type="ECO:0000256" key="1">
    <source>
        <dbReference type="SAM" id="MobiDB-lite"/>
    </source>
</evidence>
<name>L1ISC5_GUITC</name>
<reference evidence="2 4" key="1">
    <citation type="journal article" date="2012" name="Nature">
        <title>Algal genomes reveal evolutionary mosaicism and the fate of nucleomorphs.</title>
        <authorList>
            <consortium name="DOE Joint Genome Institute"/>
            <person name="Curtis B.A."/>
            <person name="Tanifuji G."/>
            <person name="Burki F."/>
            <person name="Gruber A."/>
            <person name="Irimia M."/>
            <person name="Maruyama S."/>
            <person name="Arias M.C."/>
            <person name="Ball S.G."/>
            <person name="Gile G.H."/>
            <person name="Hirakawa Y."/>
            <person name="Hopkins J.F."/>
            <person name="Kuo A."/>
            <person name="Rensing S.A."/>
            <person name="Schmutz J."/>
            <person name="Symeonidi A."/>
            <person name="Elias M."/>
            <person name="Eveleigh R.J."/>
            <person name="Herman E.K."/>
            <person name="Klute M.J."/>
            <person name="Nakayama T."/>
            <person name="Obornik M."/>
            <person name="Reyes-Prieto A."/>
            <person name="Armbrust E.V."/>
            <person name="Aves S.J."/>
            <person name="Beiko R.G."/>
            <person name="Coutinho P."/>
            <person name="Dacks J.B."/>
            <person name="Durnford D.G."/>
            <person name="Fast N.M."/>
            <person name="Green B.R."/>
            <person name="Grisdale C.J."/>
            <person name="Hempel F."/>
            <person name="Henrissat B."/>
            <person name="Hoppner M.P."/>
            <person name="Ishida K."/>
            <person name="Kim E."/>
            <person name="Koreny L."/>
            <person name="Kroth P.G."/>
            <person name="Liu Y."/>
            <person name="Malik S.B."/>
            <person name="Maier U.G."/>
            <person name="McRose D."/>
            <person name="Mock T."/>
            <person name="Neilson J.A."/>
            <person name="Onodera N.T."/>
            <person name="Poole A.M."/>
            <person name="Pritham E.J."/>
            <person name="Richards T.A."/>
            <person name="Rocap G."/>
            <person name="Roy S.W."/>
            <person name="Sarai C."/>
            <person name="Schaack S."/>
            <person name="Shirato S."/>
            <person name="Slamovits C.H."/>
            <person name="Spencer D.F."/>
            <person name="Suzuki S."/>
            <person name="Worden A.Z."/>
            <person name="Zauner S."/>
            <person name="Barry K."/>
            <person name="Bell C."/>
            <person name="Bharti A.K."/>
            <person name="Crow J.A."/>
            <person name="Grimwood J."/>
            <person name="Kramer R."/>
            <person name="Lindquist E."/>
            <person name="Lucas S."/>
            <person name="Salamov A."/>
            <person name="McFadden G.I."/>
            <person name="Lane C.E."/>
            <person name="Keeling P.J."/>
            <person name="Gray M.W."/>
            <person name="Grigoriev I.V."/>
            <person name="Archibald J.M."/>
        </authorList>
    </citation>
    <scope>NUCLEOTIDE SEQUENCE</scope>
    <source>
        <strain evidence="2 4">CCMP2712</strain>
    </source>
</reference>
<gene>
    <name evidence="2" type="ORF">GUITHDRAFT_165043</name>
</gene>
<dbReference type="HOGENOM" id="CLU_371537_0_0_1"/>
<feature type="region of interest" description="Disordered" evidence="1">
    <location>
        <begin position="510"/>
        <end position="545"/>
    </location>
</feature>
<dbReference type="eggNOG" id="ENOG502QWT8">
    <property type="taxonomic scope" value="Eukaryota"/>
</dbReference>
<organism evidence="2">
    <name type="scientific">Guillardia theta (strain CCMP2712)</name>
    <name type="common">Cryptophyte</name>
    <dbReference type="NCBI Taxonomy" id="905079"/>
    <lineage>
        <taxon>Eukaryota</taxon>
        <taxon>Cryptophyceae</taxon>
        <taxon>Pyrenomonadales</taxon>
        <taxon>Geminigeraceae</taxon>
        <taxon>Guillardia</taxon>
    </lineage>
</organism>